<dbReference type="CDD" id="cd00085">
    <property type="entry name" value="HNHc"/>
    <property type="match status" value="1"/>
</dbReference>
<keyword evidence="1" id="KW-0614">Plasmid</keyword>
<geneLocation type="plasmid" evidence="2">
    <name>pacpol3</name>
</geneLocation>
<dbReference type="AlphaFoldDB" id="A0A2Z5GBI0"/>
<organism evidence="1 2">
    <name type="scientific">Acidisarcina polymorpha</name>
    <dbReference type="NCBI Taxonomy" id="2211140"/>
    <lineage>
        <taxon>Bacteria</taxon>
        <taxon>Pseudomonadati</taxon>
        <taxon>Acidobacteriota</taxon>
        <taxon>Terriglobia</taxon>
        <taxon>Terriglobales</taxon>
        <taxon>Acidobacteriaceae</taxon>
        <taxon>Acidisarcina</taxon>
    </lineage>
</organism>
<dbReference type="InterPro" id="IPR003615">
    <property type="entry name" value="HNH_nuc"/>
</dbReference>
<proteinExistence type="predicted"/>
<evidence type="ECO:0008006" key="3">
    <source>
        <dbReference type="Google" id="ProtNLM"/>
    </source>
</evidence>
<evidence type="ECO:0000313" key="1">
    <source>
        <dbReference type="EMBL" id="AXC16359.1"/>
    </source>
</evidence>
<accession>A0A2Z5GBI0</accession>
<gene>
    <name evidence="1" type="ORF">ACPOL_7167</name>
</gene>
<sequence>MCSQEPFFTLLLGALLASESGAQEPFFDLVCPRRLAPVLPLAPLRRGHAPYSKFRHLPQSVSKSLLPSNNLNCHGRYAYTAFMAEFQLLPSASSLSTLPPGFPQPAGRILTSNPLPVVSRAARLEPGREVRRSRQRVLFCRCGSASIWARGLCQRCYSRVRADERHFAGLRDRVLARDRHTCQGCQATSISTVLAVHHRQPGVSSLELLVTLCPACHALVERTQVLFRDVPELLRRLWRELHPAASEQLPLFL</sequence>
<dbReference type="KEGG" id="abas:ACPOL_7167"/>
<keyword evidence="2" id="KW-1185">Reference proteome</keyword>
<name>A0A2Z5GBI0_9BACT</name>
<dbReference type="EMBL" id="CP030844">
    <property type="protein sequence ID" value="AXC16359.1"/>
    <property type="molecule type" value="Genomic_DNA"/>
</dbReference>
<evidence type="ECO:0000313" key="2">
    <source>
        <dbReference type="Proteomes" id="UP000253606"/>
    </source>
</evidence>
<dbReference type="Proteomes" id="UP000253606">
    <property type="component" value="Plasmid pACPOL3"/>
</dbReference>
<reference evidence="1 2" key="1">
    <citation type="journal article" date="2018" name="Front. Microbiol.">
        <title>Hydrolytic Capabilities as a Key to Environmental Success: Chitinolytic and Cellulolytic Acidobacteria From Acidic Sub-arctic Soils and Boreal Peatlands.</title>
        <authorList>
            <person name="Belova S.E."/>
            <person name="Ravin N.V."/>
            <person name="Pankratov T.A."/>
            <person name="Rakitin A.L."/>
            <person name="Ivanova A.A."/>
            <person name="Beletsky A.V."/>
            <person name="Mardanov A.V."/>
            <person name="Sinninghe Damste J.S."/>
            <person name="Dedysh S.N."/>
        </authorList>
    </citation>
    <scope>NUCLEOTIDE SEQUENCE [LARGE SCALE GENOMIC DNA]</scope>
    <source>
        <strain evidence="1 2">SBC82</strain>
        <plasmid evidence="2">pacpol3</plasmid>
    </source>
</reference>
<protein>
    <recommendedName>
        <fullName evidence="3">HNH nuclease domain-containing protein</fullName>
    </recommendedName>
</protein>